<dbReference type="Gene3D" id="3.40.50.300">
    <property type="entry name" value="P-loop containing nucleotide triphosphate hydrolases"/>
    <property type="match status" value="1"/>
</dbReference>
<dbReference type="PROSITE" id="PS00301">
    <property type="entry name" value="G_TR_1"/>
    <property type="match status" value="1"/>
</dbReference>
<dbReference type="Pfam" id="PF25461">
    <property type="entry name" value="Beta-barrel_SelB"/>
    <property type="match status" value="1"/>
</dbReference>
<dbReference type="CDD" id="cd15491">
    <property type="entry name" value="selB_III"/>
    <property type="match status" value="1"/>
</dbReference>
<dbReference type="CDD" id="cd03696">
    <property type="entry name" value="SelB_II"/>
    <property type="match status" value="1"/>
</dbReference>
<dbReference type="InterPro" id="IPR004535">
    <property type="entry name" value="Transl_elong_SelB"/>
</dbReference>
<dbReference type="NCBIfam" id="TIGR00231">
    <property type="entry name" value="small_GTP"/>
    <property type="match status" value="1"/>
</dbReference>
<dbReference type="PANTHER" id="PTHR43721">
    <property type="entry name" value="ELONGATION FACTOR TU-RELATED"/>
    <property type="match status" value="1"/>
</dbReference>
<dbReference type="InterPro" id="IPR009000">
    <property type="entry name" value="Transl_B-barrel_sf"/>
</dbReference>
<dbReference type="Pfam" id="PF00009">
    <property type="entry name" value="GTP_EFTU"/>
    <property type="match status" value="1"/>
</dbReference>
<dbReference type="Gene3D" id="2.40.30.10">
    <property type="entry name" value="Translation factors"/>
    <property type="match status" value="1"/>
</dbReference>
<dbReference type="GO" id="GO:0001514">
    <property type="term" value="P:selenocysteine incorporation"/>
    <property type="evidence" value="ECO:0007669"/>
    <property type="project" value="InterPro"/>
</dbReference>
<dbReference type="InterPro" id="IPR036390">
    <property type="entry name" value="WH_DNA-bd_sf"/>
</dbReference>
<dbReference type="InterPro" id="IPR015190">
    <property type="entry name" value="Elong_fac_SelB-wing-hlx_typ-2"/>
</dbReference>
<dbReference type="InterPro" id="IPR005225">
    <property type="entry name" value="Small_GTP-bd"/>
</dbReference>
<dbReference type="GO" id="GO:0003746">
    <property type="term" value="F:translation elongation factor activity"/>
    <property type="evidence" value="ECO:0007669"/>
    <property type="project" value="UniProtKB-KW"/>
</dbReference>
<dbReference type="Pfam" id="PF03144">
    <property type="entry name" value="GTP_EFTU_D2"/>
    <property type="match status" value="1"/>
</dbReference>
<dbReference type="Gene3D" id="1.10.10.2770">
    <property type="match status" value="1"/>
</dbReference>
<keyword evidence="10" id="KW-0251">Elongation factor</keyword>
<comment type="caution">
    <text evidence="10">The sequence shown here is derived from an EMBL/GenBank/DDBJ whole genome shotgun (WGS) entry which is preliminary data.</text>
</comment>
<evidence type="ECO:0000256" key="5">
    <source>
        <dbReference type="ARBA" id="ARBA00022917"/>
    </source>
</evidence>
<evidence type="ECO:0000256" key="8">
    <source>
        <dbReference type="ARBA" id="ARBA00031615"/>
    </source>
</evidence>
<proteinExistence type="predicted"/>
<dbReference type="SUPFAM" id="SSF50447">
    <property type="entry name" value="Translation proteins"/>
    <property type="match status" value="1"/>
</dbReference>
<dbReference type="InterPro" id="IPR000795">
    <property type="entry name" value="T_Tr_GTP-bd_dom"/>
</dbReference>
<dbReference type="PANTHER" id="PTHR43721:SF22">
    <property type="entry name" value="ELONGATION FACTOR TU, MITOCHONDRIAL"/>
    <property type="match status" value="1"/>
</dbReference>
<dbReference type="GO" id="GO:0003723">
    <property type="term" value="F:RNA binding"/>
    <property type="evidence" value="ECO:0007669"/>
    <property type="project" value="InterPro"/>
</dbReference>
<dbReference type="SUPFAM" id="SSF46785">
    <property type="entry name" value="Winged helix' DNA-binding domain"/>
    <property type="match status" value="2"/>
</dbReference>
<keyword evidence="6" id="KW-0342">GTP-binding</keyword>
<keyword evidence="3" id="KW-0963">Cytoplasm</keyword>
<dbReference type="InterPro" id="IPR004161">
    <property type="entry name" value="EFTu-like_2"/>
</dbReference>
<evidence type="ECO:0000256" key="7">
    <source>
        <dbReference type="ARBA" id="ARBA00025526"/>
    </source>
</evidence>
<dbReference type="InterPro" id="IPR031157">
    <property type="entry name" value="G_TR_CS"/>
</dbReference>
<dbReference type="AlphaFoldDB" id="A0A1V1PDS4"/>
<dbReference type="NCBIfam" id="TIGR00475">
    <property type="entry name" value="selB"/>
    <property type="match status" value="1"/>
</dbReference>
<organism evidence="10 11">
    <name type="scientific">Candidatus Magnetoglobus multicellularis str. Araruama</name>
    <dbReference type="NCBI Taxonomy" id="890399"/>
    <lineage>
        <taxon>Bacteria</taxon>
        <taxon>Pseudomonadati</taxon>
        <taxon>Thermodesulfobacteriota</taxon>
        <taxon>Desulfobacteria</taxon>
        <taxon>Desulfobacterales</taxon>
        <taxon>Desulfobacteraceae</taxon>
        <taxon>Candidatus Magnetoglobus</taxon>
    </lineage>
</organism>
<evidence type="ECO:0000313" key="10">
    <source>
        <dbReference type="EMBL" id="ETR73062.1"/>
    </source>
</evidence>
<dbReference type="GO" id="GO:0003924">
    <property type="term" value="F:GTPase activity"/>
    <property type="evidence" value="ECO:0007669"/>
    <property type="project" value="InterPro"/>
</dbReference>
<comment type="subcellular location">
    <subcellularLocation>
        <location evidence="1">Cytoplasm</location>
    </subcellularLocation>
</comment>
<gene>
    <name evidence="10" type="primary">selB</name>
    <name evidence="10" type="ORF">OMM_01241</name>
</gene>
<dbReference type="InterPro" id="IPR057335">
    <property type="entry name" value="Beta-barrel_SelB"/>
</dbReference>
<comment type="function">
    <text evidence="7">Translation factor necessary for the incorporation of selenocysteine into proteins. It probably replaces EF-Tu for the insertion of selenocysteine directed by the UGA codon. SelB binds GTP and GDP.</text>
</comment>
<dbReference type="EMBL" id="ATBP01000091">
    <property type="protein sequence ID" value="ETR73062.1"/>
    <property type="molecule type" value="Genomic_DNA"/>
</dbReference>
<evidence type="ECO:0000256" key="2">
    <source>
        <dbReference type="ARBA" id="ARBA00015953"/>
    </source>
</evidence>
<feature type="domain" description="Tr-type G" evidence="9">
    <location>
        <begin position="1"/>
        <end position="173"/>
    </location>
</feature>
<protein>
    <recommendedName>
        <fullName evidence="2">Selenocysteine-specific elongation factor</fullName>
    </recommendedName>
    <alternativeName>
        <fullName evidence="8">SelB translation factor</fullName>
    </alternativeName>
</protein>
<dbReference type="InterPro" id="IPR009001">
    <property type="entry name" value="Transl_elong_EF1A/Init_IF2_C"/>
</dbReference>
<dbReference type="PROSITE" id="PS51722">
    <property type="entry name" value="G_TR_2"/>
    <property type="match status" value="1"/>
</dbReference>
<dbReference type="InterPro" id="IPR027417">
    <property type="entry name" value="P-loop_NTPase"/>
</dbReference>
<dbReference type="GO" id="GO:0005829">
    <property type="term" value="C:cytosol"/>
    <property type="evidence" value="ECO:0007669"/>
    <property type="project" value="TreeGrafter"/>
</dbReference>
<keyword evidence="4" id="KW-0547">Nucleotide-binding</keyword>
<evidence type="ECO:0000256" key="1">
    <source>
        <dbReference type="ARBA" id="ARBA00004496"/>
    </source>
</evidence>
<keyword evidence="5" id="KW-0648">Protein biosynthesis</keyword>
<dbReference type="InterPro" id="IPR050055">
    <property type="entry name" value="EF-Tu_GTPase"/>
</dbReference>
<dbReference type="Pfam" id="PF09106">
    <property type="entry name" value="WHD_2nd_SelB"/>
    <property type="match status" value="1"/>
</dbReference>
<evidence type="ECO:0000256" key="6">
    <source>
        <dbReference type="ARBA" id="ARBA00023134"/>
    </source>
</evidence>
<dbReference type="SUPFAM" id="SSF50465">
    <property type="entry name" value="EF-Tu/eEF-1alpha/eIF2-gamma C-terminal domain"/>
    <property type="match status" value="1"/>
</dbReference>
<dbReference type="GO" id="GO:0005525">
    <property type="term" value="F:GTP binding"/>
    <property type="evidence" value="ECO:0007669"/>
    <property type="project" value="UniProtKB-KW"/>
</dbReference>
<dbReference type="Proteomes" id="UP000189670">
    <property type="component" value="Unassembled WGS sequence"/>
</dbReference>
<dbReference type="SUPFAM" id="SSF52540">
    <property type="entry name" value="P-loop containing nucleoside triphosphate hydrolases"/>
    <property type="match status" value="1"/>
</dbReference>
<evidence type="ECO:0000259" key="9">
    <source>
        <dbReference type="PROSITE" id="PS51722"/>
    </source>
</evidence>
<sequence length="615" mass="69081">MKTIILGTSGHIDHGKTSLVKALTGIDTDRLKEEKQRGITIELGFASLKIDKETQVGIVDVPGHERFVRHMVAGASGMDIVCMIIAADEGVMPQTREHLDICQLLDVKHGMIVVTKVDLVDNEFLELVIDDINDSVKGSFLENAPIVTCSSETHEGIDDVRSCIGRLCQQIQSKNPANLFRLPIDRVFSMKGFGAVVTGTQLSGQVSVGDPVMIYPSKKAARVRGLQNHQNKIQTSFSGMRCAINLQGIDRGDIHRGDILSHPDCLQPTYMIDVHFQYLDINDRPLEFRSKVRFHTGTSEIPAHIILLDQDQLLPGETTFAQIRLETPLCVMRNDRFVLRHFSPVQTIGGGVIIHPLAPKRKRFKNEIIGDMKLLGLADDMNCLIIHIQRAGYSGITLKRLKQCTAIDDHTMEKHLNHLIDSHVIFVLDSDTKKYLHQATIDHWKGIICIKLKQYHKDMPHRTGMPRQELKSRLPGVFPPALFQRLIDELIGSNAIETHQEVVCIKNHCPRLSSQMDQMKEAVYQITQKSGLGPPLVKELAQHFGKNTQEIETLLAFLENEGKIVRITQDMGVCLNVLNDLQTKLIDYLKKNDTITTKEFKKSGQCFPKICHSAH</sequence>
<name>A0A1V1PDS4_9BACT</name>
<evidence type="ECO:0000256" key="3">
    <source>
        <dbReference type="ARBA" id="ARBA00022490"/>
    </source>
</evidence>
<evidence type="ECO:0000313" key="11">
    <source>
        <dbReference type="Proteomes" id="UP000189670"/>
    </source>
</evidence>
<reference evidence="11" key="1">
    <citation type="submission" date="2012-11" db="EMBL/GenBank/DDBJ databases">
        <authorList>
            <person name="Lucero-Rivera Y.E."/>
            <person name="Tovar-Ramirez D."/>
        </authorList>
    </citation>
    <scope>NUCLEOTIDE SEQUENCE [LARGE SCALE GENOMIC DNA]</scope>
    <source>
        <strain evidence="11">Araruama</strain>
    </source>
</reference>
<evidence type="ECO:0000256" key="4">
    <source>
        <dbReference type="ARBA" id="ARBA00022741"/>
    </source>
</evidence>
<accession>A0A1V1PDS4</accession>
<dbReference type="CDD" id="cd04171">
    <property type="entry name" value="SelB"/>
    <property type="match status" value="1"/>
</dbReference>